<dbReference type="GO" id="GO:0004540">
    <property type="term" value="F:RNA nuclease activity"/>
    <property type="evidence" value="ECO:0007669"/>
    <property type="project" value="InterPro"/>
</dbReference>
<dbReference type="Gene3D" id="3.40.50.1010">
    <property type="entry name" value="5'-nuclease"/>
    <property type="match status" value="1"/>
</dbReference>
<evidence type="ECO:0000313" key="3">
    <source>
        <dbReference type="Proteomes" id="UP000229893"/>
    </source>
</evidence>
<dbReference type="PANTHER" id="PTHR35458">
    <property type="entry name" value="SLR0755 PROTEIN"/>
    <property type="match status" value="1"/>
</dbReference>
<evidence type="ECO:0000259" key="1">
    <source>
        <dbReference type="Pfam" id="PF01936"/>
    </source>
</evidence>
<dbReference type="EMBL" id="PCWO01000008">
    <property type="protein sequence ID" value="PIR05156.1"/>
    <property type="molecule type" value="Genomic_DNA"/>
</dbReference>
<reference evidence="2 3" key="1">
    <citation type="submission" date="2017-09" db="EMBL/GenBank/DDBJ databases">
        <title>Depth-based differentiation of microbial function through sediment-hosted aquifers and enrichment of novel symbionts in the deep terrestrial subsurface.</title>
        <authorList>
            <person name="Probst A.J."/>
            <person name="Ladd B."/>
            <person name="Jarett J.K."/>
            <person name="Geller-Mcgrath D.E."/>
            <person name="Sieber C.M."/>
            <person name="Emerson J.B."/>
            <person name="Anantharaman K."/>
            <person name="Thomas B.C."/>
            <person name="Malmstrom R."/>
            <person name="Stieglmeier M."/>
            <person name="Klingl A."/>
            <person name="Woyke T."/>
            <person name="Ryan C.M."/>
            <person name="Banfield J.F."/>
        </authorList>
    </citation>
    <scope>NUCLEOTIDE SEQUENCE [LARGE SCALE GENOMIC DNA]</scope>
    <source>
        <strain evidence="2">CG11_big_fil_rev_8_21_14_0_20_35_14</strain>
    </source>
</reference>
<feature type="domain" description="NYN" evidence="1">
    <location>
        <begin position="10"/>
        <end position="170"/>
    </location>
</feature>
<sequence>MAKVEYKDQRVGIFVDIQNLYHSAKNIYDSRVNYNEMVKSLTGKRQLVKAFAYVVKSDTEEETTVSRTTGKSEASFFDALEKSGLSLRVKDLQIFAGGAKKADWDVGMAVDAIRLNPSLDVIILVTGDGDFIPLVEYLRIGLGKEVEVAAFSKSASGKIKEVGDRFINLENIPKILIKLPPKGIKNK</sequence>
<proteinExistence type="predicted"/>
<accession>A0A2H0NAN5</accession>
<dbReference type="PANTHER" id="PTHR35458:SF8">
    <property type="entry name" value="SLR0650 PROTEIN"/>
    <property type="match status" value="1"/>
</dbReference>
<protein>
    <recommendedName>
        <fullName evidence="1">NYN domain-containing protein</fullName>
    </recommendedName>
</protein>
<dbReference type="Proteomes" id="UP000229893">
    <property type="component" value="Unassembled WGS sequence"/>
</dbReference>
<organism evidence="2 3">
    <name type="scientific">Candidatus Liptonbacteria bacterium CG11_big_fil_rev_8_21_14_0_20_35_14</name>
    <dbReference type="NCBI Taxonomy" id="1974634"/>
    <lineage>
        <taxon>Bacteria</taxon>
        <taxon>Candidatus Liptoniibacteriota</taxon>
    </lineage>
</organism>
<name>A0A2H0NAN5_9BACT</name>
<evidence type="ECO:0000313" key="2">
    <source>
        <dbReference type="EMBL" id="PIR05156.1"/>
    </source>
</evidence>
<dbReference type="InterPro" id="IPR047140">
    <property type="entry name" value="LabA"/>
</dbReference>
<dbReference type="Pfam" id="PF01936">
    <property type="entry name" value="NYN"/>
    <property type="match status" value="1"/>
</dbReference>
<gene>
    <name evidence="2" type="ORF">COV57_00570</name>
</gene>
<dbReference type="InterPro" id="IPR021139">
    <property type="entry name" value="NYN"/>
</dbReference>
<comment type="caution">
    <text evidence="2">The sequence shown here is derived from an EMBL/GenBank/DDBJ whole genome shotgun (WGS) entry which is preliminary data.</text>
</comment>
<dbReference type="AlphaFoldDB" id="A0A2H0NAN5"/>
<dbReference type="CDD" id="cd10911">
    <property type="entry name" value="PIN_LabA"/>
    <property type="match status" value="1"/>
</dbReference>